<accession>A0AA88PUN3</accession>
<dbReference type="Proteomes" id="UP001187343">
    <property type="component" value="Unassembled WGS sequence"/>
</dbReference>
<comment type="caution">
    <text evidence="2">The sequence shown here is derived from an EMBL/GenBank/DDBJ whole genome shotgun (WGS) entry which is preliminary data.</text>
</comment>
<protein>
    <recommendedName>
        <fullName evidence="1">EGF-like domain-containing protein</fullName>
    </recommendedName>
</protein>
<gene>
    <name evidence="2" type="ORF">Q8A67_012501</name>
</gene>
<proteinExistence type="predicted"/>
<dbReference type="InterPro" id="IPR000742">
    <property type="entry name" value="EGF"/>
</dbReference>
<feature type="domain" description="EGF-like" evidence="1">
    <location>
        <begin position="423"/>
        <end position="437"/>
    </location>
</feature>
<evidence type="ECO:0000313" key="2">
    <source>
        <dbReference type="EMBL" id="KAK2892513.1"/>
    </source>
</evidence>
<sequence length="632" mass="71315">MEWTNYASTYGKDENVIKNSWAKLTEFIETAPFASTLEQKTRLAERFTTFYENTGTENSVANLYRYITENNPVSLNKNLLKLITEKSNGDFNVLVQYSTYFTALMVSGLKLNVFFYKLKGYDGKIKAQEAVTQLSNTLSAIQDALIECADDFEKWAHKDAVKLSSQRFSKFHHMMMGTGFGDKHNILDIFRKSLVQDSQRQSGEPVECTKHYSDQIDYFLRYMFALEKQSVLAWSKYLLVTGKSENIDFAEKTFQDYVSQQWRLINKNGCGPLKAVDLQNDHCEKLYHSTVQQQVKMKCVRLFKPFPDIVGCSGGHWSALPVCYAEQENGQVECKSEGGVTVCKASCSPGWGSAMHPLPSEYKCSQPPCPSFIPHKCNNCTKSNVCRNHEVCTGAFGTCRDTCLVKPCGVNAKCSSSNHDRSCTCVSPWKGDPNKGCRSQDLQWVQTRVVPNNAVRSKAQLAVCRAIGRDGGWHSGFVKYQRCNYEYARRAHQAKSYEVLVDPCGGRGWKWVKGAQYNMFSYDKSKRFQGVIYYVCSSTRDGLVGKLFNTRQGYLCHIARIPARTKRCRCPLMEANAAVPRVSSDPFAEMVNALRQTMHSASSDTRDTTVGGGSMECQKSGAVLLQYFYHLL</sequence>
<evidence type="ECO:0000313" key="3">
    <source>
        <dbReference type="Proteomes" id="UP001187343"/>
    </source>
</evidence>
<name>A0AA88PUN3_9TELE</name>
<dbReference type="AlphaFoldDB" id="A0AA88PUN3"/>
<reference evidence="2" key="1">
    <citation type="submission" date="2023-08" db="EMBL/GenBank/DDBJ databases">
        <title>Chromosome-level Genome Assembly of mud carp (Cirrhinus molitorella).</title>
        <authorList>
            <person name="Liu H."/>
        </authorList>
    </citation>
    <scope>NUCLEOTIDE SEQUENCE</scope>
    <source>
        <strain evidence="2">Prfri</strain>
        <tissue evidence="2">Muscle</tissue>
    </source>
</reference>
<dbReference type="EMBL" id="JAUYZG010000012">
    <property type="protein sequence ID" value="KAK2892513.1"/>
    <property type="molecule type" value="Genomic_DNA"/>
</dbReference>
<keyword evidence="3" id="KW-1185">Reference proteome</keyword>
<organism evidence="2 3">
    <name type="scientific">Cirrhinus molitorella</name>
    <name type="common">mud carp</name>
    <dbReference type="NCBI Taxonomy" id="172907"/>
    <lineage>
        <taxon>Eukaryota</taxon>
        <taxon>Metazoa</taxon>
        <taxon>Chordata</taxon>
        <taxon>Craniata</taxon>
        <taxon>Vertebrata</taxon>
        <taxon>Euteleostomi</taxon>
        <taxon>Actinopterygii</taxon>
        <taxon>Neopterygii</taxon>
        <taxon>Teleostei</taxon>
        <taxon>Ostariophysi</taxon>
        <taxon>Cypriniformes</taxon>
        <taxon>Cyprinidae</taxon>
        <taxon>Labeoninae</taxon>
        <taxon>Labeonini</taxon>
        <taxon>Cirrhinus</taxon>
    </lineage>
</organism>
<evidence type="ECO:0000259" key="1">
    <source>
        <dbReference type="PROSITE" id="PS01186"/>
    </source>
</evidence>
<dbReference type="PROSITE" id="PS01186">
    <property type="entry name" value="EGF_2"/>
    <property type="match status" value="1"/>
</dbReference>